<keyword evidence="8" id="KW-0539">Nucleus</keyword>
<dbReference type="EMBL" id="JBHFQA010000021">
    <property type="protein sequence ID" value="KAL2080546.1"/>
    <property type="molecule type" value="Genomic_DNA"/>
</dbReference>
<dbReference type="GO" id="GO:0003677">
    <property type="term" value="F:DNA binding"/>
    <property type="evidence" value="ECO:0007669"/>
    <property type="project" value="UniProtKB-KW"/>
</dbReference>
<keyword evidence="2" id="KW-0479">Metal-binding</keyword>
<keyword evidence="5" id="KW-0805">Transcription regulation</keyword>
<dbReference type="AlphaFoldDB" id="A0ABD1J031"/>
<dbReference type="Pfam" id="PF15997">
    <property type="entry name" value="DUF4772"/>
    <property type="match status" value="1"/>
</dbReference>
<evidence type="ECO:0000256" key="4">
    <source>
        <dbReference type="ARBA" id="ARBA00022833"/>
    </source>
</evidence>
<dbReference type="Proteomes" id="UP001591681">
    <property type="component" value="Unassembled WGS sequence"/>
</dbReference>
<comment type="caution">
    <text evidence="11">The sequence shown here is derived from an EMBL/GenBank/DDBJ whole genome shotgun (WGS) entry which is preliminary data.</text>
</comment>
<keyword evidence="3" id="KW-0863">Zinc-finger</keyword>
<keyword evidence="12" id="KW-1185">Reference proteome</keyword>
<sequence length="161" mass="17159">MHTRRLVKRSIIGSRVYAPCPAGDAAPLTGVVQAVKLESRDASSGARRNVYTVLMQDGSLKEYTEDELAMGTSQMAAKGPLKSSLKNSCNGREGLVLVPGHNQNGGGGGAQKSESLSPDAGEEHRRPGRVAEPDKEPTRSVSLLEQKRKEVSSSIDVPHAR</sequence>
<name>A0ABD1J031_9TELE</name>
<evidence type="ECO:0000256" key="5">
    <source>
        <dbReference type="ARBA" id="ARBA00023015"/>
    </source>
</evidence>
<evidence type="ECO:0000313" key="11">
    <source>
        <dbReference type="EMBL" id="KAL2080546.1"/>
    </source>
</evidence>
<feature type="region of interest" description="Disordered" evidence="9">
    <location>
        <begin position="78"/>
        <end position="161"/>
    </location>
</feature>
<evidence type="ECO:0000256" key="1">
    <source>
        <dbReference type="ARBA" id="ARBA00004123"/>
    </source>
</evidence>
<dbReference type="PANTHER" id="PTHR13006">
    <property type="entry name" value="PAPILLOMAVIRUS REGULATORY FACTOR PRF-1"/>
    <property type="match status" value="1"/>
</dbReference>
<dbReference type="PANTHER" id="PTHR13006:SF7">
    <property type="entry name" value="ZINC FINGER PROTEIN 704"/>
    <property type="match status" value="1"/>
</dbReference>
<protein>
    <recommendedName>
        <fullName evidence="10">DUF4772 domain-containing protein</fullName>
    </recommendedName>
</protein>
<evidence type="ECO:0000256" key="6">
    <source>
        <dbReference type="ARBA" id="ARBA00023125"/>
    </source>
</evidence>
<keyword evidence="6" id="KW-0238">DNA-binding</keyword>
<gene>
    <name evidence="11" type="ORF">ACEWY4_024339</name>
</gene>
<reference evidence="11 12" key="1">
    <citation type="submission" date="2024-09" db="EMBL/GenBank/DDBJ databases">
        <title>A chromosome-level genome assembly of Gray's grenadier anchovy, Coilia grayii.</title>
        <authorList>
            <person name="Fu Z."/>
        </authorList>
    </citation>
    <scope>NUCLEOTIDE SEQUENCE [LARGE SCALE GENOMIC DNA]</scope>
    <source>
        <strain evidence="11">G4</strain>
        <tissue evidence="11">Muscle</tissue>
    </source>
</reference>
<dbReference type="GO" id="GO:0005634">
    <property type="term" value="C:nucleus"/>
    <property type="evidence" value="ECO:0007669"/>
    <property type="project" value="UniProtKB-SubCell"/>
</dbReference>
<accession>A0ABD1J031</accession>
<comment type="subcellular location">
    <subcellularLocation>
        <location evidence="1">Nucleus</location>
    </subcellularLocation>
</comment>
<evidence type="ECO:0000256" key="8">
    <source>
        <dbReference type="ARBA" id="ARBA00023242"/>
    </source>
</evidence>
<dbReference type="GO" id="GO:0008270">
    <property type="term" value="F:zinc ion binding"/>
    <property type="evidence" value="ECO:0007669"/>
    <property type="project" value="UniProtKB-KW"/>
</dbReference>
<feature type="domain" description="DUF4772" evidence="10">
    <location>
        <begin position="4"/>
        <end position="104"/>
    </location>
</feature>
<dbReference type="InterPro" id="IPR052253">
    <property type="entry name" value="CR1/CR2-DNA-binding_regulator"/>
</dbReference>
<evidence type="ECO:0000256" key="9">
    <source>
        <dbReference type="SAM" id="MobiDB-lite"/>
    </source>
</evidence>
<evidence type="ECO:0000313" key="12">
    <source>
        <dbReference type="Proteomes" id="UP001591681"/>
    </source>
</evidence>
<proteinExistence type="predicted"/>
<feature type="compositionally biased region" description="Basic and acidic residues" evidence="9">
    <location>
        <begin position="121"/>
        <end position="138"/>
    </location>
</feature>
<keyword evidence="4" id="KW-0862">Zinc</keyword>
<evidence type="ECO:0000256" key="7">
    <source>
        <dbReference type="ARBA" id="ARBA00023163"/>
    </source>
</evidence>
<evidence type="ECO:0000256" key="3">
    <source>
        <dbReference type="ARBA" id="ARBA00022771"/>
    </source>
</evidence>
<organism evidence="11 12">
    <name type="scientific">Coilia grayii</name>
    <name type="common">Gray's grenadier anchovy</name>
    <dbReference type="NCBI Taxonomy" id="363190"/>
    <lineage>
        <taxon>Eukaryota</taxon>
        <taxon>Metazoa</taxon>
        <taxon>Chordata</taxon>
        <taxon>Craniata</taxon>
        <taxon>Vertebrata</taxon>
        <taxon>Euteleostomi</taxon>
        <taxon>Actinopterygii</taxon>
        <taxon>Neopterygii</taxon>
        <taxon>Teleostei</taxon>
        <taxon>Clupei</taxon>
        <taxon>Clupeiformes</taxon>
        <taxon>Clupeoidei</taxon>
        <taxon>Engraulidae</taxon>
        <taxon>Coilinae</taxon>
        <taxon>Coilia</taxon>
    </lineage>
</organism>
<evidence type="ECO:0000259" key="10">
    <source>
        <dbReference type="Pfam" id="PF15997"/>
    </source>
</evidence>
<evidence type="ECO:0000256" key="2">
    <source>
        <dbReference type="ARBA" id="ARBA00022723"/>
    </source>
</evidence>
<dbReference type="InterPro" id="IPR031940">
    <property type="entry name" value="DUF4772"/>
</dbReference>
<keyword evidence="7" id="KW-0804">Transcription</keyword>